<accession>A0A1I3WNM2</accession>
<evidence type="ECO:0000313" key="3">
    <source>
        <dbReference type="Proteomes" id="UP000199445"/>
    </source>
</evidence>
<evidence type="ECO:0000313" key="2">
    <source>
        <dbReference type="EMBL" id="SFK08056.1"/>
    </source>
</evidence>
<keyword evidence="3" id="KW-1185">Reference proteome</keyword>
<dbReference type="Gene3D" id="3.40.250.10">
    <property type="entry name" value="Rhodanese-like domain"/>
    <property type="match status" value="1"/>
</dbReference>
<dbReference type="GO" id="GO:0016740">
    <property type="term" value="F:transferase activity"/>
    <property type="evidence" value="ECO:0007669"/>
    <property type="project" value="UniProtKB-KW"/>
</dbReference>
<evidence type="ECO:0000259" key="1">
    <source>
        <dbReference type="PROSITE" id="PS50206"/>
    </source>
</evidence>
<dbReference type="Pfam" id="PF00581">
    <property type="entry name" value="Rhodanese"/>
    <property type="match status" value="1"/>
</dbReference>
<dbReference type="InterPro" id="IPR036873">
    <property type="entry name" value="Rhodanese-like_dom_sf"/>
</dbReference>
<gene>
    <name evidence="2" type="ORF">SAMN05216429_11010</name>
</gene>
<dbReference type="InterPro" id="IPR050229">
    <property type="entry name" value="GlpE_sulfurtransferase"/>
</dbReference>
<keyword evidence="2" id="KW-0808">Transferase</keyword>
<protein>
    <submittedName>
        <fullName evidence="2">Rhodanese-related sulfurtransferase</fullName>
    </submittedName>
</protein>
<reference evidence="2 3" key="1">
    <citation type="submission" date="2016-10" db="EMBL/GenBank/DDBJ databases">
        <authorList>
            <person name="de Groot N.N."/>
        </authorList>
    </citation>
    <scope>NUCLEOTIDE SEQUENCE [LARGE SCALE GENOMIC DNA]</scope>
    <source>
        <strain evidence="2 3">IBRC-M 10445</strain>
    </source>
</reference>
<dbReference type="EMBL" id="FOSC01000010">
    <property type="protein sequence ID" value="SFK08056.1"/>
    <property type="molecule type" value="Genomic_DNA"/>
</dbReference>
<dbReference type="PROSITE" id="PS50206">
    <property type="entry name" value="RHODANESE_3"/>
    <property type="match status" value="1"/>
</dbReference>
<feature type="domain" description="Rhodanese" evidence="1">
    <location>
        <begin position="18"/>
        <end position="96"/>
    </location>
</feature>
<dbReference type="SMART" id="SM00450">
    <property type="entry name" value="RHOD"/>
    <property type="match status" value="1"/>
</dbReference>
<dbReference type="PANTHER" id="PTHR43031:SF1">
    <property type="entry name" value="PYRIDINE NUCLEOTIDE-DISULPHIDE OXIDOREDUCTASE"/>
    <property type="match status" value="1"/>
</dbReference>
<dbReference type="Proteomes" id="UP000199445">
    <property type="component" value="Unassembled WGS sequence"/>
</dbReference>
<dbReference type="PANTHER" id="PTHR43031">
    <property type="entry name" value="FAD-DEPENDENT OXIDOREDUCTASE"/>
    <property type="match status" value="1"/>
</dbReference>
<dbReference type="InterPro" id="IPR001763">
    <property type="entry name" value="Rhodanese-like_dom"/>
</dbReference>
<dbReference type="OrthoDB" id="9791096at2"/>
<name>A0A1I3WNM2_9GAMM</name>
<sequence length="106" mass="11885">MEQVITKKVQPEQVHERVAAGAVLVDVREHDYYSRFHLPEAINISVRAINLQAPDVLTDRDQEIICYCNGGTRGPRAAKALMELGYRNVAVLDGGLRRSMSMFEGQ</sequence>
<dbReference type="CDD" id="cd00158">
    <property type="entry name" value="RHOD"/>
    <property type="match status" value="1"/>
</dbReference>
<proteinExistence type="predicted"/>
<organism evidence="2 3">
    <name type="scientific">Marinobacter persicus</name>
    <dbReference type="NCBI Taxonomy" id="930118"/>
    <lineage>
        <taxon>Bacteria</taxon>
        <taxon>Pseudomonadati</taxon>
        <taxon>Pseudomonadota</taxon>
        <taxon>Gammaproteobacteria</taxon>
        <taxon>Pseudomonadales</taxon>
        <taxon>Marinobacteraceae</taxon>
        <taxon>Marinobacter</taxon>
    </lineage>
</organism>
<dbReference type="SUPFAM" id="SSF52821">
    <property type="entry name" value="Rhodanese/Cell cycle control phosphatase"/>
    <property type="match status" value="1"/>
</dbReference>
<dbReference type="AlphaFoldDB" id="A0A1I3WNM2"/>
<dbReference type="RefSeq" id="WP_091705682.1">
    <property type="nucleotide sequence ID" value="NZ_BMYN01000006.1"/>
</dbReference>